<keyword evidence="15" id="KW-1185">Reference proteome</keyword>
<dbReference type="GO" id="GO:0005737">
    <property type="term" value="C:cytoplasm"/>
    <property type="evidence" value="ECO:0007669"/>
    <property type="project" value="UniProtKB-SubCell"/>
</dbReference>
<keyword evidence="6" id="KW-0677">Repeat</keyword>
<dbReference type="GO" id="GO:0000278">
    <property type="term" value="P:mitotic cell cycle"/>
    <property type="evidence" value="ECO:0007669"/>
    <property type="project" value="TreeGrafter"/>
</dbReference>
<feature type="compositionally biased region" description="Basic residues" evidence="12">
    <location>
        <begin position="140"/>
        <end position="153"/>
    </location>
</feature>
<keyword evidence="11" id="KW-0131">Cell cycle</keyword>
<keyword evidence="8" id="KW-0112">Calmodulin-binding</keyword>
<dbReference type="Proteomes" id="UP001153737">
    <property type="component" value="Chromosome 12"/>
</dbReference>
<dbReference type="Pfam" id="PF00307">
    <property type="entry name" value="CH"/>
    <property type="match status" value="1"/>
</dbReference>
<accession>A0A9P0DBE5</accession>
<feature type="region of interest" description="Disordered" evidence="12">
    <location>
        <begin position="127"/>
        <end position="217"/>
    </location>
</feature>
<dbReference type="SUPFAM" id="SSF52540">
    <property type="entry name" value="P-loop containing nucleoside triphosphate hydrolases"/>
    <property type="match status" value="1"/>
</dbReference>
<dbReference type="Gene3D" id="1.10.418.10">
    <property type="entry name" value="Calponin-like domain"/>
    <property type="match status" value="1"/>
</dbReference>
<dbReference type="GO" id="GO:0051295">
    <property type="term" value="P:establishment of meiotic spindle localization"/>
    <property type="evidence" value="ECO:0007669"/>
    <property type="project" value="TreeGrafter"/>
</dbReference>
<dbReference type="InterPro" id="IPR027417">
    <property type="entry name" value="P-loop_NTPase"/>
</dbReference>
<dbReference type="PANTHER" id="PTHR22706:SF1">
    <property type="entry name" value="ASSEMBLY FACTOR FOR SPINDLE MICROTUBULES"/>
    <property type="match status" value="1"/>
</dbReference>
<evidence type="ECO:0000256" key="2">
    <source>
        <dbReference type="ARBA" id="ARBA00004496"/>
    </source>
</evidence>
<evidence type="ECO:0000256" key="9">
    <source>
        <dbReference type="ARBA" id="ARBA00023054"/>
    </source>
</evidence>
<evidence type="ECO:0000256" key="5">
    <source>
        <dbReference type="ARBA" id="ARBA00022618"/>
    </source>
</evidence>
<dbReference type="SMART" id="SM00033">
    <property type="entry name" value="CH"/>
    <property type="match status" value="1"/>
</dbReference>
<dbReference type="InterPro" id="IPR000048">
    <property type="entry name" value="IQ_motif_EF-hand-BS"/>
</dbReference>
<dbReference type="GO" id="GO:0007051">
    <property type="term" value="P:spindle organization"/>
    <property type="evidence" value="ECO:0007669"/>
    <property type="project" value="TreeGrafter"/>
</dbReference>
<keyword evidence="4" id="KW-0597">Phosphoprotein</keyword>
<keyword evidence="5" id="KW-0132">Cell division</keyword>
<dbReference type="PANTHER" id="PTHR22706">
    <property type="entry name" value="ASSEMBLY FACTOR FOR SPINDLE MICROTUBULES"/>
    <property type="match status" value="1"/>
</dbReference>
<dbReference type="OrthoDB" id="2148418at2759"/>
<evidence type="ECO:0000256" key="4">
    <source>
        <dbReference type="ARBA" id="ARBA00022553"/>
    </source>
</evidence>
<dbReference type="InterPro" id="IPR036872">
    <property type="entry name" value="CH_dom_sf"/>
</dbReference>
<dbReference type="GO" id="GO:0005634">
    <property type="term" value="C:nucleus"/>
    <property type="evidence" value="ECO:0007669"/>
    <property type="project" value="UniProtKB-SubCell"/>
</dbReference>
<dbReference type="GO" id="GO:0000922">
    <property type="term" value="C:spindle pole"/>
    <property type="evidence" value="ECO:0007669"/>
    <property type="project" value="TreeGrafter"/>
</dbReference>
<dbReference type="CDD" id="cd21223">
    <property type="entry name" value="CH_ASPM_rpt1"/>
    <property type="match status" value="1"/>
</dbReference>
<evidence type="ECO:0000256" key="7">
    <source>
        <dbReference type="ARBA" id="ARBA00022776"/>
    </source>
</evidence>
<evidence type="ECO:0000256" key="10">
    <source>
        <dbReference type="ARBA" id="ARBA00023242"/>
    </source>
</evidence>
<evidence type="ECO:0000256" key="3">
    <source>
        <dbReference type="ARBA" id="ARBA00022490"/>
    </source>
</evidence>
<evidence type="ECO:0000256" key="6">
    <source>
        <dbReference type="ARBA" id="ARBA00022737"/>
    </source>
</evidence>
<protein>
    <recommendedName>
        <fullName evidence="13">Calponin-homology (CH) domain-containing protein</fullName>
    </recommendedName>
</protein>
<dbReference type="InterPro" id="IPR001715">
    <property type="entry name" value="CH_dom"/>
</dbReference>
<dbReference type="Pfam" id="PF00612">
    <property type="entry name" value="IQ"/>
    <property type="match status" value="5"/>
</dbReference>
<dbReference type="GO" id="GO:0051301">
    <property type="term" value="P:cell division"/>
    <property type="evidence" value="ECO:0007669"/>
    <property type="project" value="UniProtKB-KW"/>
</dbReference>
<sequence>MFFQISPVRIEKKKKIDTPEKVLEEVEVLSLAPFSSIPKLSFENIKVGSVATRQLIIKNPTNQEVNLFLSRILPDDLNVSYSWKNKVIESGGETIFELTWCPLDEGSSRHIISFTDTKKLKRDIPVTFKSRRALHDKPKSTRPRQKSPPKKSTIKYYPARPTRISPKKFGTSPKKNLTLKKYSPSPVKNDFPIHKRKSSRSTLQAKPTYGDKENIPSSFLDTSRASDIFISPKNVSFTLGDLQTEVRRGTYVLKDNKISPVSEFDDSLERISPATSPTQQREPLGNYIGDNLSPYNGYRKDDYNTGDFAYKLNRNSFFLTPSTTPVRKTATVPPQIHIETLNIKSVLEDTCRNRTYEWPSLTLNVSSETYIKANTSGDTYVKSNLSGATYTRDNSIGDLTSLNVSPFSIKVSPEIRGRVSPKHLRQQRCPSPLNFSYSDTDYMKRAPQVNHFDRIEGQELSRIEEESYIHSSRDSTKIHHNTMKRRKLDADLTVTAPKQPSACSAKDWSRKGGAALRIVKKTSGLNLTNLKNRPTDHDEETIMKISKKDTNTVIIQNPFLLAATNLVDPFMTPNLYVNDQWIDKQEVDLKKWLNALLTPPQELSAEERVIDVAKVWQECKKREVDVVPNKEQISNDYHINTKLNNLRKSAQNLFRSSEVGLVLSKVIQAVDSGKLSVRTDKDIHLNLILKSEIIGLLLNYNTLWLRIALETIYNEIIPLSSNSDIVGLSTFIVNRVIKDPYLVRKFKSVHSPKYAGEFKKFFLKKFLILVYFLDQAKNQKLIPHDPCLFRKNGAIKESKELLLILARETLFAVGDITKSLKFLGYTVSHVQTYIHEFDYTVTNLGVDLRDGVRLSKIMEIILMQSNIQNNLRVPAISRLQKIHNMKIVFDSLEGAGYKILYDISPKDIVDGHREKTLSFLWQIIYKFEAPLMVKSVTTIQKWFRSLPVVLKRRRLRRILMRRENAAKKIQGWYKRQRLSKNIERFAAGYKQYLEHMRRERAAVRIQSYYKMYVCQKSYRNKLQTIVDVQRICRGYLVRNINTVQIRSAVVIQSYAKMYIARKHYLKLKQSTLVIQARYRAQKEMKLKQSAYNKLKSTVIFIQQKFRANQLAADQRQRYLQLRSAVISVQRRIRANKSCRTESQKYNEIKSAAVTIQTWYRSIKTMRSHREQYLQLKRNVLIVEQRFSAMKAMRTERQNYLLVRTACINIQLQYRALRSMRMERKRFSELKSAAVCLQQRYRAKKAMERELLWYRNLHDAALFVQRRYRANKCMRINRTKFLRVRNATTKIQLWFRATLEMRKYRTNYLSLKYAVRILEDRYEALTLMKKAGAEFQKMRSSTILLQQKYRALLTMRFERNKFCQLKSATISIQRRFRSNKMANMQRLEYLNLKQATVDIQRRFRAKRDMRICLQEFVLLKKTTIMLQRRVRANKIMTVTRDAYKSLLIQTIFIQRKFRANRLARIHRTNYLKLKQASVVLQRRFRAQRDMRICLDEFVLLKKATVMIQRKFRANNMMKAARNVYESILKQTIFIQRKFRANRLARIQRTNYLKLKQASVVLQRRFRAQRDMRICLDEFVLLKKATIMVQTRFRAKLMMIAARDAYKSLLKQTIFIQRKFRANRLARIHRTNYLKLKQASVVLQRRFRAQKDMRICLDQFVLLKKATIMVQTRFRAKLVMIAARDAYTSLLKHTIFIQRKFRANRLSQIHRTNYLRLKQATVIIQARFRAQRAMRVCAQEFVLLKKTTVMLQRRVRANKMMRVAQDSYKSLLKAAILIQTRWRAKQASEEARNSFLALRQATVLVQQQWRAKKIGMREKLQFEAMKKASIIIQRRWRALKSGRHVRNDYQKLKIATLTVQQMWRAKISMRIHSRYYKILKNAVIILQRRYRAQVLMKKQLSAYKKEQNATICIQRFYRGYLEMKAAKAEYELKKKAIIRIQSHIKGYSVRQKYAHYFTPEAKEQRRIEKQHNEAALRIQAYWRGYKSRSLEPNDCAKIRKRMLKANAEAMPEKTLECKSRVALQTFANQSSTLFHIIKALEDIDYVTRRCESKCIEMAQLLPDQLYIMLGATSRSLPEMNACIYSVNILINICKCPSTKKYSFVPQYIDNLLAVMLHWCDKESQLFPTLCTLLWLFAHTPQWKRNILKLPNIVQRLMRIQGMVARKETMVKRSTSKVLSHFATLKNLPMPSLLPDWGLDYANNPNVFTNSVHAFNSLLSILEI</sequence>
<dbReference type="CDD" id="cd23767">
    <property type="entry name" value="IQCD"/>
    <property type="match status" value="1"/>
</dbReference>
<keyword evidence="7" id="KW-0498">Mitosis</keyword>
<dbReference type="SMART" id="SM00015">
    <property type="entry name" value="IQ"/>
    <property type="match status" value="19"/>
</dbReference>
<dbReference type="InterPro" id="IPR031549">
    <property type="entry name" value="ASH"/>
</dbReference>
<evidence type="ECO:0000256" key="11">
    <source>
        <dbReference type="ARBA" id="ARBA00023306"/>
    </source>
</evidence>
<evidence type="ECO:0000256" key="8">
    <source>
        <dbReference type="ARBA" id="ARBA00022860"/>
    </source>
</evidence>
<gene>
    <name evidence="14" type="ORF">PHAECO_LOCUS3000</name>
</gene>
<dbReference type="InterPro" id="IPR051185">
    <property type="entry name" value="ASPM"/>
</dbReference>
<evidence type="ECO:0000256" key="12">
    <source>
        <dbReference type="SAM" id="MobiDB-lite"/>
    </source>
</evidence>
<dbReference type="EMBL" id="OU896718">
    <property type="protein sequence ID" value="CAH1119295.1"/>
    <property type="molecule type" value="Genomic_DNA"/>
</dbReference>
<comment type="subcellular location">
    <subcellularLocation>
        <location evidence="2">Cytoplasm</location>
    </subcellularLocation>
    <subcellularLocation>
        <location evidence="1">Nucleus</location>
    </subcellularLocation>
</comment>
<evidence type="ECO:0000313" key="14">
    <source>
        <dbReference type="EMBL" id="CAH1119295.1"/>
    </source>
</evidence>
<dbReference type="Gene3D" id="1.20.5.190">
    <property type="match status" value="5"/>
</dbReference>
<reference evidence="14" key="2">
    <citation type="submission" date="2022-10" db="EMBL/GenBank/DDBJ databases">
        <authorList>
            <consortium name="ENA_rothamsted_submissions"/>
            <consortium name="culmorum"/>
            <person name="King R."/>
        </authorList>
    </citation>
    <scope>NUCLEOTIDE SEQUENCE</scope>
</reference>
<dbReference type="GO" id="GO:0005516">
    <property type="term" value="F:calmodulin binding"/>
    <property type="evidence" value="ECO:0007669"/>
    <property type="project" value="UniProtKB-KW"/>
</dbReference>
<dbReference type="PROSITE" id="PS50021">
    <property type="entry name" value="CH"/>
    <property type="match status" value="1"/>
</dbReference>
<evidence type="ECO:0000259" key="13">
    <source>
        <dbReference type="PROSITE" id="PS50021"/>
    </source>
</evidence>
<name>A0A9P0DBE5_PHACE</name>
<evidence type="ECO:0000313" key="15">
    <source>
        <dbReference type="Proteomes" id="UP001153737"/>
    </source>
</evidence>
<evidence type="ECO:0000256" key="1">
    <source>
        <dbReference type="ARBA" id="ARBA00004123"/>
    </source>
</evidence>
<dbReference type="SUPFAM" id="SSF47576">
    <property type="entry name" value="Calponin-homology domain, CH-domain"/>
    <property type="match status" value="1"/>
</dbReference>
<dbReference type="Pfam" id="PF15780">
    <property type="entry name" value="ASH"/>
    <property type="match status" value="1"/>
</dbReference>
<dbReference type="PROSITE" id="PS50096">
    <property type="entry name" value="IQ"/>
    <property type="match status" value="6"/>
</dbReference>
<reference evidence="14" key="1">
    <citation type="submission" date="2022-01" db="EMBL/GenBank/DDBJ databases">
        <authorList>
            <person name="King R."/>
        </authorList>
    </citation>
    <scope>NUCLEOTIDE SEQUENCE</scope>
</reference>
<organism evidence="14 15">
    <name type="scientific">Phaedon cochleariae</name>
    <name type="common">Mustard beetle</name>
    <dbReference type="NCBI Taxonomy" id="80249"/>
    <lineage>
        <taxon>Eukaryota</taxon>
        <taxon>Metazoa</taxon>
        <taxon>Ecdysozoa</taxon>
        <taxon>Arthropoda</taxon>
        <taxon>Hexapoda</taxon>
        <taxon>Insecta</taxon>
        <taxon>Pterygota</taxon>
        <taxon>Neoptera</taxon>
        <taxon>Endopterygota</taxon>
        <taxon>Coleoptera</taxon>
        <taxon>Polyphaga</taxon>
        <taxon>Cucujiformia</taxon>
        <taxon>Chrysomeloidea</taxon>
        <taxon>Chrysomelidae</taxon>
        <taxon>Chrysomelinae</taxon>
        <taxon>Chrysomelini</taxon>
        <taxon>Phaedon</taxon>
    </lineage>
</organism>
<proteinExistence type="predicted"/>
<feature type="domain" description="Calponin-homology (CH)" evidence="13">
    <location>
        <begin position="796"/>
        <end position="928"/>
    </location>
</feature>
<keyword evidence="3" id="KW-0963">Cytoplasm</keyword>
<keyword evidence="10" id="KW-0539">Nucleus</keyword>
<keyword evidence="9" id="KW-0175">Coiled coil</keyword>